<gene>
    <name evidence="1" type="ORF">EVAR_46195_1</name>
</gene>
<evidence type="ECO:0000313" key="2">
    <source>
        <dbReference type="Proteomes" id="UP000299102"/>
    </source>
</evidence>
<organism evidence="1 2">
    <name type="scientific">Eumeta variegata</name>
    <name type="common">Bagworm moth</name>
    <name type="synonym">Eumeta japonica</name>
    <dbReference type="NCBI Taxonomy" id="151549"/>
    <lineage>
        <taxon>Eukaryota</taxon>
        <taxon>Metazoa</taxon>
        <taxon>Ecdysozoa</taxon>
        <taxon>Arthropoda</taxon>
        <taxon>Hexapoda</taxon>
        <taxon>Insecta</taxon>
        <taxon>Pterygota</taxon>
        <taxon>Neoptera</taxon>
        <taxon>Endopterygota</taxon>
        <taxon>Lepidoptera</taxon>
        <taxon>Glossata</taxon>
        <taxon>Ditrysia</taxon>
        <taxon>Tineoidea</taxon>
        <taxon>Psychidae</taxon>
        <taxon>Oiketicinae</taxon>
        <taxon>Eumeta</taxon>
    </lineage>
</organism>
<evidence type="ECO:0000313" key="1">
    <source>
        <dbReference type="EMBL" id="GBP49177.1"/>
    </source>
</evidence>
<dbReference type="EMBL" id="BGZK01000539">
    <property type="protein sequence ID" value="GBP49177.1"/>
    <property type="molecule type" value="Genomic_DNA"/>
</dbReference>
<dbReference type="Proteomes" id="UP000299102">
    <property type="component" value="Unassembled WGS sequence"/>
</dbReference>
<proteinExistence type="predicted"/>
<dbReference type="OrthoDB" id="203908at2759"/>
<reference evidence="1 2" key="1">
    <citation type="journal article" date="2019" name="Commun. Biol.">
        <title>The bagworm genome reveals a unique fibroin gene that provides high tensile strength.</title>
        <authorList>
            <person name="Kono N."/>
            <person name="Nakamura H."/>
            <person name="Ohtoshi R."/>
            <person name="Tomita M."/>
            <person name="Numata K."/>
            <person name="Arakawa K."/>
        </authorList>
    </citation>
    <scope>NUCLEOTIDE SEQUENCE [LARGE SCALE GENOMIC DNA]</scope>
</reference>
<name>A0A4C1WGC6_EUMVA</name>
<dbReference type="AlphaFoldDB" id="A0A4C1WGC6"/>
<keyword evidence="2" id="KW-1185">Reference proteome</keyword>
<protein>
    <submittedName>
        <fullName evidence="1">Uncharacterized protein</fullName>
    </submittedName>
</protein>
<comment type="caution">
    <text evidence="1">The sequence shown here is derived from an EMBL/GenBank/DDBJ whole genome shotgun (WGS) entry which is preliminary data.</text>
</comment>
<sequence length="87" mass="9771">MAQDWHAGRRTKGRGVLNLRITSFAGNSERQSFVRCTSTQLHGIPQHIQRMEIQACPCARNAASYTKGEVISLMSDTPWPILKWSSV</sequence>
<accession>A0A4C1WGC6</accession>